<evidence type="ECO:0000256" key="3">
    <source>
        <dbReference type="ARBA" id="ARBA00022729"/>
    </source>
</evidence>
<feature type="domain" description="Fibrinogen C-terminal" evidence="8">
    <location>
        <begin position="629"/>
        <end position="853"/>
    </location>
</feature>
<dbReference type="PANTHER" id="PTHR47221">
    <property type="entry name" value="FIBRINOGEN ALPHA CHAIN"/>
    <property type="match status" value="1"/>
</dbReference>
<dbReference type="AlphaFoldDB" id="A0A8W8LGD1"/>
<dbReference type="Proteomes" id="UP000005408">
    <property type="component" value="Unassembled WGS sequence"/>
</dbReference>
<feature type="domain" description="Fibrinogen C-terminal" evidence="8">
    <location>
        <begin position="313"/>
        <end position="483"/>
    </location>
</feature>
<dbReference type="PROSITE" id="PS51406">
    <property type="entry name" value="FIBRINOGEN_C_2"/>
    <property type="match status" value="2"/>
</dbReference>
<protein>
    <recommendedName>
        <fullName evidence="8">Fibrinogen C-terminal domain-containing protein</fullName>
    </recommendedName>
</protein>
<evidence type="ECO:0000256" key="7">
    <source>
        <dbReference type="SAM" id="MobiDB-lite"/>
    </source>
</evidence>
<dbReference type="PROSITE" id="PS00514">
    <property type="entry name" value="FIBRINOGEN_C_1"/>
    <property type="match status" value="1"/>
</dbReference>
<keyword evidence="10" id="KW-1185">Reference proteome</keyword>
<dbReference type="PANTHER" id="PTHR47221:SF6">
    <property type="entry name" value="FIBRINOGEN ALPHA CHAIN"/>
    <property type="match status" value="1"/>
</dbReference>
<name>A0A8W8LGD1_MAGGI</name>
<dbReference type="EnsemblMetazoa" id="G2792.1">
    <property type="protein sequence ID" value="G2792.1:cds"/>
    <property type="gene ID" value="G2792"/>
</dbReference>
<sequence length="856" mass="96302">MSERDELDEDGGPSTSKRSKFGSAANADCQAVTVRTPQQSTERILASELDERIFTYVSNSNSFSFAKFGFLKLGPLCNASESHSFTEANCHVKTVRNENNLALILEFSQLFSRGVMLLSDVKNNRRELDRQEIAAIKILDNFFKEKDQHEKCLNKGLRGHQSETDKKGFSGTEIAVTLAEHLLGKLAPGKSYVVDEKVKRKGKCRRGYEFCESDPMFGSTGIGHEEGWHGFADIVLSSHDGVPDTISTTHINESQELATLTCSDDDCDDDNECSSSGGKTISDAKLFQSKTSAENRAVAQTIIVSVSVRGDPDVRLFVPQDCTELYDKYNVRESGPHYISPDNRTVVRAFCKMTTEGGWTVVQNRKNASVNFTRSWTEYKAGFGEVTGNYWIGNDALHYLTSCNNTLRIQLSEIRGSIKSAEYSNFRVSNESAKFMMTYDSFITSSNNAVDALGGTIDQYRAKGMRFSTIDRDNDRYPSGSCADQMRDCVRECKRRPRCQALRYDRRTLICMLYPTDKIPKRDIGGCHQATRQEVLNRYTLEGKCEEYCIKCEKNETCSLNPETKEPLCEILDCAGRPSRSLPHTEMLHYVDSQVGARAKLQCMSYVEFPGDPSRAVCTERGKWTLNAKIQCKVPQDCTELYDKYNVRESGPHYISPDNRTVVRAFCKMTTEGGWTVVQNRKNASVNFTRSWTEYKAGFGEVTGNYWIGNDALHYLTSCNNTLRIQLSEIRGSIKSAEYSNFRVSNESAEFIMTYDSFITSSNNAVDALGGTIDQYRAKGMRFSTIDKDNDRYPSGSCADQLRGGWWYNSCSTSNLNGEYCPGANNISCMTWTKNASNLHGHEETVIMIRRIINRH</sequence>
<evidence type="ECO:0000256" key="1">
    <source>
        <dbReference type="ARBA" id="ARBA00004613"/>
    </source>
</evidence>
<proteinExistence type="predicted"/>
<dbReference type="Gene3D" id="3.90.215.10">
    <property type="entry name" value="Gamma Fibrinogen, chain A, domain 1"/>
    <property type="match status" value="2"/>
</dbReference>
<evidence type="ECO:0000256" key="6">
    <source>
        <dbReference type="ARBA" id="ARBA00023180"/>
    </source>
</evidence>
<keyword evidence="2" id="KW-0964">Secreted</keyword>
<evidence type="ECO:0000313" key="9">
    <source>
        <dbReference type="EnsemblMetazoa" id="G2792.1:cds"/>
    </source>
</evidence>
<evidence type="ECO:0000256" key="2">
    <source>
        <dbReference type="ARBA" id="ARBA00022525"/>
    </source>
</evidence>
<feature type="compositionally biased region" description="Acidic residues" evidence="7">
    <location>
        <begin position="1"/>
        <end position="11"/>
    </location>
</feature>
<keyword evidence="3" id="KW-0732">Signal</keyword>
<accession>A0A8W8LGD1</accession>
<dbReference type="InterPro" id="IPR036056">
    <property type="entry name" value="Fibrinogen-like_C"/>
</dbReference>
<dbReference type="GO" id="GO:0005576">
    <property type="term" value="C:extracellular region"/>
    <property type="evidence" value="ECO:0007669"/>
    <property type="project" value="UniProtKB-SubCell"/>
</dbReference>
<dbReference type="InterPro" id="IPR020837">
    <property type="entry name" value="Fibrinogen_CS"/>
</dbReference>
<evidence type="ECO:0000259" key="8">
    <source>
        <dbReference type="PROSITE" id="PS51406"/>
    </source>
</evidence>
<evidence type="ECO:0000256" key="5">
    <source>
        <dbReference type="ARBA" id="ARBA00023157"/>
    </source>
</evidence>
<dbReference type="Pfam" id="PF00147">
    <property type="entry name" value="Fibrinogen_C"/>
    <property type="match status" value="2"/>
</dbReference>
<evidence type="ECO:0000313" key="10">
    <source>
        <dbReference type="Proteomes" id="UP000005408"/>
    </source>
</evidence>
<dbReference type="InterPro" id="IPR002181">
    <property type="entry name" value="Fibrinogen_a/b/g_C_dom"/>
</dbReference>
<dbReference type="SMART" id="SM00186">
    <property type="entry name" value="FBG"/>
    <property type="match status" value="2"/>
</dbReference>
<dbReference type="CDD" id="cd00087">
    <property type="entry name" value="FReD"/>
    <property type="match status" value="1"/>
</dbReference>
<organism evidence="9 10">
    <name type="scientific">Magallana gigas</name>
    <name type="common">Pacific oyster</name>
    <name type="synonym">Crassostrea gigas</name>
    <dbReference type="NCBI Taxonomy" id="29159"/>
    <lineage>
        <taxon>Eukaryota</taxon>
        <taxon>Metazoa</taxon>
        <taxon>Spiralia</taxon>
        <taxon>Lophotrochozoa</taxon>
        <taxon>Mollusca</taxon>
        <taxon>Bivalvia</taxon>
        <taxon>Autobranchia</taxon>
        <taxon>Pteriomorphia</taxon>
        <taxon>Ostreida</taxon>
        <taxon>Ostreoidea</taxon>
        <taxon>Ostreidae</taxon>
        <taxon>Magallana</taxon>
    </lineage>
</organism>
<keyword evidence="6" id="KW-0325">Glycoprotein</keyword>
<keyword evidence="4" id="KW-0175">Coiled coil</keyword>
<comment type="subcellular location">
    <subcellularLocation>
        <location evidence="1">Secreted</location>
    </subcellularLocation>
</comment>
<reference evidence="9" key="1">
    <citation type="submission" date="2022-08" db="UniProtKB">
        <authorList>
            <consortium name="EnsemblMetazoa"/>
        </authorList>
    </citation>
    <scope>IDENTIFICATION</scope>
    <source>
        <strain evidence="9">05x7-T-G4-1.051#20</strain>
    </source>
</reference>
<feature type="region of interest" description="Disordered" evidence="7">
    <location>
        <begin position="1"/>
        <end position="23"/>
    </location>
</feature>
<keyword evidence="5" id="KW-1015">Disulfide bond</keyword>
<dbReference type="InterPro" id="IPR037579">
    <property type="entry name" value="FIB_ANG-like"/>
</dbReference>
<evidence type="ECO:0000256" key="4">
    <source>
        <dbReference type="ARBA" id="ARBA00023054"/>
    </source>
</evidence>
<dbReference type="InterPro" id="IPR014716">
    <property type="entry name" value="Fibrinogen_a/b/g_C_1"/>
</dbReference>
<dbReference type="SUPFAM" id="SSF56496">
    <property type="entry name" value="Fibrinogen C-terminal domain-like"/>
    <property type="match status" value="2"/>
</dbReference>